<proteinExistence type="predicted"/>
<dbReference type="PANTHER" id="PTHR48105">
    <property type="entry name" value="THIOREDOXIN REDUCTASE 1-RELATED-RELATED"/>
    <property type="match status" value="1"/>
</dbReference>
<dbReference type="Pfam" id="PF07992">
    <property type="entry name" value="Pyr_redox_2"/>
    <property type="match status" value="1"/>
</dbReference>
<gene>
    <name evidence="4" type="ORF">HOP12_13100</name>
</gene>
<keyword evidence="2" id="KW-0560">Oxidoreductase</keyword>
<dbReference type="GO" id="GO:0016491">
    <property type="term" value="F:oxidoreductase activity"/>
    <property type="evidence" value="ECO:0007669"/>
    <property type="project" value="UniProtKB-KW"/>
</dbReference>
<dbReference type="AlphaFoldDB" id="A0A849SKX1"/>
<dbReference type="SUPFAM" id="SSF51905">
    <property type="entry name" value="FAD/NAD(P)-binding domain"/>
    <property type="match status" value="1"/>
</dbReference>
<accession>A0A849SKX1</accession>
<dbReference type="PRINTS" id="PR00469">
    <property type="entry name" value="PNDRDTASEII"/>
</dbReference>
<keyword evidence="1" id="KW-0285">Flavoprotein</keyword>
<dbReference type="Gene3D" id="3.50.50.60">
    <property type="entry name" value="FAD/NAD(P)-binding domain"/>
    <property type="match status" value="2"/>
</dbReference>
<dbReference type="InterPro" id="IPR050097">
    <property type="entry name" value="Ferredoxin-NADP_redctase_2"/>
</dbReference>
<reference evidence="4 5" key="1">
    <citation type="submission" date="2020-04" db="EMBL/GenBank/DDBJ databases">
        <title>Metagenomic profiling of ammonia- and methane-oxidizing microorganisms in a Dutch drinking water treatment plant.</title>
        <authorList>
            <person name="Poghosyan L."/>
            <person name="Leucker S."/>
        </authorList>
    </citation>
    <scope>NUCLEOTIDE SEQUENCE [LARGE SCALE GENOMIC DNA]</scope>
    <source>
        <strain evidence="4">S-RSF-IL-03</strain>
    </source>
</reference>
<dbReference type="PRINTS" id="PR00368">
    <property type="entry name" value="FADPNR"/>
</dbReference>
<dbReference type="InterPro" id="IPR023753">
    <property type="entry name" value="FAD/NAD-binding_dom"/>
</dbReference>
<evidence type="ECO:0000259" key="3">
    <source>
        <dbReference type="Pfam" id="PF07992"/>
    </source>
</evidence>
<sequence length="315" mass="33386">MSDLLVIGGGPAGVSAALWAHALDLDVQVIEQAAVSGGQLRRIHFEPPQLSTAVDGAGEVLANRARDRLAERGVPMRLRARALRLCEPVLGVELDSGAIELARAIVIATGLRARPLDAIGAERWMGHGVSDSATRDRERFAGRSMVVVGGGDAAYENALILSDSGCEVLIAQRAATRARARFVARVAQDPRIRVREHVTVLEVLGDTEVSGVRLKRSDGAVESHSCSGVVVKLGQVPNTEWCRDALRLDREGFVRVAAGGRTSRQGVWAAGDVVRPALLAIPVAEAGGAVAARQVFDWFEAGSRHDSWPELAGPG</sequence>
<evidence type="ECO:0000256" key="2">
    <source>
        <dbReference type="ARBA" id="ARBA00023002"/>
    </source>
</evidence>
<comment type="caution">
    <text evidence="4">The sequence shown here is derived from an EMBL/GenBank/DDBJ whole genome shotgun (WGS) entry which is preliminary data.</text>
</comment>
<name>A0A849SKX1_UNCEI</name>
<dbReference type="EMBL" id="JABFRW010000171">
    <property type="protein sequence ID" value="NOT35081.1"/>
    <property type="molecule type" value="Genomic_DNA"/>
</dbReference>
<dbReference type="Proteomes" id="UP000580839">
    <property type="component" value="Unassembled WGS sequence"/>
</dbReference>
<protein>
    <submittedName>
        <fullName evidence="4">NAD(P)/FAD-dependent oxidoreductase</fullName>
    </submittedName>
</protein>
<evidence type="ECO:0000313" key="4">
    <source>
        <dbReference type="EMBL" id="NOT35081.1"/>
    </source>
</evidence>
<organism evidence="4 5">
    <name type="scientific">Eiseniibacteriota bacterium</name>
    <dbReference type="NCBI Taxonomy" id="2212470"/>
    <lineage>
        <taxon>Bacteria</taxon>
        <taxon>Candidatus Eiseniibacteriota</taxon>
    </lineage>
</organism>
<evidence type="ECO:0000313" key="5">
    <source>
        <dbReference type="Proteomes" id="UP000580839"/>
    </source>
</evidence>
<dbReference type="InterPro" id="IPR036188">
    <property type="entry name" value="FAD/NAD-bd_sf"/>
</dbReference>
<feature type="domain" description="FAD/NAD(P)-binding" evidence="3">
    <location>
        <begin position="3"/>
        <end position="286"/>
    </location>
</feature>
<evidence type="ECO:0000256" key="1">
    <source>
        <dbReference type="ARBA" id="ARBA00022630"/>
    </source>
</evidence>